<accession>A0A5N5I0L9</accession>
<dbReference type="EMBL" id="SMOL01000120">
    <property type="protein sequence ID" value="KAB2632643.1"/>
    <property type="molecule type" value="Genomic_DNA"/>
</dbReference>
<proteinExistence type="predicted"/>
<reference evidence="1 2" key="3">
    <citation type="submission" date="2019-11" db="EMBL/GenBank/DDBJ databases">
        <title>A de novo genome assembly of a pear dwarfing rootstock.</title>
        <authorList>
            <person name="Wang F."/>
            <person name="Wang J."/>
            <person name="Li S."/>
            <person name="Zhang Y."/>
            <person name="Fang M."/>
            <person name="Ma L."/>
            <person name="Zhao Y."/>
            <person name="Jiang S."/>
        </authorList>
    </citation>
    <scope>NUCLEOTIDE SEQUENCE [LARGE SCALE GENOMIC DNA]</scope>
    <source>
        <strain evidence="1">S2</strain>
        <tissue evidence="1">Leaf</tissue>
    </source>
</reference>
<reference evidence="2" key="2">
    <citation type="submission" date="2019-10" db="EMBL/GenBank/DDBJ databases">
        <title>A de novo genome assembly of a pear dwarfing rootstock.</title>
        <authorList>
            <person name="Wang F."/>
            <person name="Wang J."/>
            <person name="Li S."/>
            <person name="Zhang Y."/>
            <person name="Fang M."/>
            <person name="Ma L."/>
            <person name="Zhao Y."/>
            <person name="Jiang S."/>
        </authorList>
    </citation>
    <scope>NUCLEOTIDE SEQUENCE [LARGE SCALE GENOMIC DNA]</scope>
</reference>
<comment type="caution">
    <text evidence="1">The sequence shown here is derived from an EMBL/GenBank/DDBJ whole genome shotgun (WGS) entry which is preliminary data.</text>
</comment>
<keyword evidence="2" id="KW-1185">Reference proteome</keyword>
<dbReference type="AlphaFoldDB" id="A0A5N5I0L9"/>
<sequence length="88" mass="10150">MGPNDRLPCQQAEGFQNTYFGDHSRHNWFVLEFIDEDEVEYVLQGHHGYDLKLFMVNKMFGDDLNLMPDEGVKGLGLALPDTEDDLIF</sequence>
<organism evidence="1 2">
    <name type="scientific">Pyrus ussuriensis x Pyrus communis</name>
    <dbReference type="NCBI Taxonomy" id="2448454"/>
    <lineage>
        <taxon>Eukaryota</taxon>
        <taxon>Viridiplantae</taxon>
        <taxon>Streptophyta</taxon>
        <taxon>Embryophyta</taxon>
        <taxon>Tracheophyta</taxon>
        <taxon>Spermatophyta</taxon>
        <taxon>Magnoliopsida</taxon>
        <taxon>eudicotyledons</taxon>
        <taxon>Gunneridae</taxon>
        <taxon>Pentapetalae</taxon>
        <taxon>rosids</taxon>
        <taxon>fabids</taxon>
        <taxon>Rosales</taxon>
        <taxon>Rosaceae</taxon>
        <taxon>Amygdaloideae</taxon>
        <taxon>Maleae</taxon>
        <taxon>Pyrus</taxon>
    </lineage>
</organism>
<evidence type="ECO:0000313" key="1">
    <source>
        <dbReference type="EMBL" id="KAB2632643.1"/>
    </source>
</evidence>
<gene>
    <name evidence="1" type="ORF">D8674_028890</name>
</gene>
<evidence type="ECO:0000313" key="2">
    <source>
        <dbReference type="Proteomes" id="UP000327157"/>
    </source>
</evidence>
<reference evidence="1 2" key="1">
    <citation type="submission" date="2019-09" db="EMBL/GenBank/DDBJ databases">
        <authorList>
            <person name="Ou C."/>
        </authorList>
    </citation>
    <scope>NUCLEOTIDE SEQUENCE [LARGE SCALE GENOMIC DNA]</scope>
    <source>
        <strain evidence="1">S2</strain>
        <tissue evidence="1">Leaf</tissue>
    </source>
</reference>
<protein>
    <submittedName>
        <fullName evidence="1">Uncharacterized protein</fullName>
    </submittedName>
</protein>
<dbReference type="Proteomes" id="UP000327157">
    <property type="component" value="Chromosome 6"/>
</dbReference>
<name>A0A5N5I0L9_9ROSA</name>